<dbReference type="PROSITE" id="PS51257">
    <property type="entry name" value="PROKAR_LIPOPROTEIN"/>
    <property type="match status" value="1"/>
</dbReference>
<dbReference type="InterPro" id="IPR033645">
    <property type="entry name" value="VirB9/CagX/TrbG_C"/>
</dbReference>
<evidence type="ECO:0000256" key="2">
    <source>
        <dbReference type="ARBA" id="ARBA00022729"/>
    </source>
</evidence>
<feature type="signal peptide" evidence="3">
    <location>
        <begin position="1"/>
        <end position="21"/>
    </location>
</feature>
<organism evidence="4 5">
    <name type="scientific">Paremcibacter congregatus</name>
    <dbReference type="NCBI Taxonomy" id="2043170"/>
    <lineage>
        <taxon>Bacteria</taxon>
        <taxon>Pseudomonadati</taxon>
        <taxon>Pseudomonadota</taxon>
        <taxon>Alphaproteobacteria</taxon>
        <taxon>Emcibacterales</taxon>
        <taxon>Emcibacteraceae</taxon>
        <taxon>Paremcibacter</taxon>
    </lineage>
</organism>
<feature type="chain" id="PRO_5013673550" evidence="3">
    <location>
        <begin position="22"/>
        <end position="328"/>
    </location>
</feature>
<protein>
    <submittedName>
        <fullName evidence="4">P-type conjugative transfer protein TrbG</fullName>
    </submittedName>
</protein>
<accession>A0A2G4YWU4</accession>
<proteinExistence type="inferred from homology"/>
<gene>
    <name evidence="4" type="primary">trbG</name>
    <name evidence="4" type="ORF">CRD36_00215</name>
</gene>
<dbReference type="RefSeq" id="WP_099470727.1">
    <property type="nucleotide sequence ID" value="NZ_CP041025.1"/>
</dbReference>
<dbReference type="Gene3D" id="2.60.40.2500">
    <property type="match status" value="1"/>
</dbReference>
<dbReference type="OrthoDB" id="9815808at2"/>
<dbReference type="InterPro" id="IPR010258">
    <property type="entry name" value="Conjugal_tfr_TrbG/VirB9/CagX"/>
</dbReference>
<dbReference type="EMBL" id="PDEM01000005">
    <property type="protein sequence ID" value="PHZ86713.1"/>
    <property type="molecule type" value="Genomic_DNA"/>
</dbReference>
<dbReference type="CDD" id="cd06911">
    <property type="entry name" value="VirB9_CagX_TrbG"/>
    <property type="match status" value="1"/>
</dbReference>
<dbReference type="NCBIfam" id="TIGR02775">
    <property type="entry name" value="TrbG_Ti"/>
    <property type="match status" value="1"/>
</dbReference>
<dbReference type="Proteomes" id="UP000229730">
    <property type="component" value="Unassembled WGS sequence"/>
</dbReference>
<evidence type="ECO:0000256" key="1">
    <source>
        <dbReference type="ARBA" id="ARBA00006135"/>
    </source>
</evidence>
<dbReference type="InterPro" id="IPR038161">
    <property type="entry name" value="VirB9/CagX/TrbG_C_sf"/>
</dbReference>
<comment type="similarity">
    <text evidence="1">Belongs to the TrbG/VirB9 family.</text>
</comment>
<dbReference type="Pfam" id="PF03524">
    <property type="entry name" value="CagX"/>
    <property type="match status" value="1"/>
</dbReference>
<name>A0A2G4YWU4_9PROT</name>
<evidence type="ECO:0000256" key="3">
    <source>
        <dbReference type="SAM" id="SignalP"/>
    </source>
</evidence>
<evidence type="ECO:0000313" key="5">
    <source>
        <dbReference type="Proteomes" id="UP000229730"/>
    </source>
</evidence>
<dbReference type="AlphaFoldDB" id="A0A2G4YWU4"/>
<dbReference type="InParanoid" id="A0A2G4YWU4"/>
<comment type="caution">
    <text evidence="4">The sequence shown here is derived from an EMBL/GenBank/DDBJ whole genome shotgun (WGS) entry which is preliminary data.</text>
</comment>
<reference evidence="4 5" key="1">
    <citation type="submission" date="2017-10" db="EMBL/GenBank/DDBJ databases">
        <title>Frigbacter circumglobatus gen. nov. sp. nov., isolated from sediment cultured in situ.</title>
        <authorList>
            <person name="Zhao Z."/>
        </authorList>
    </citation>
    <scope>NUCLEOTIDE SEQUENCE [LARGE SCALE GENOMIC DNA]</scope>
    <source>
        <strain evidence="4 5">ZYL</strain>
    </source>
</reference>
<keyword evidence="2 3" id="KW-0732">Signal</keyword>
<keyword evidence="5" id="KW-1185">Reference proteome</keyword>
<evidence type="ECO:0000313" key="4">
    <source>
        <dbReference type="EMBL" id="PHZ86713.1"/>
    </source>
</evidence>
<sequence length="328" mass="36654">MTKITLCLFIVIMAFVSGCAAKQEQPSILYDADDFMPAVIEAKPSLSTEVITVAEPLPLPGQLKPVEKHAERTPELIDPLERVDRANMAARLEPEKNGYINAIQRYPFAEGALYRLYAAPEQVSDITLQKGEKLISVSAGDTVSWVLGDTKSGKGALAQIHILVKPVAPNLKTNLVITTDRRTYHLEMESFENTYMASLSWRYPHDELTSLNRRNREANVSENQTIDTGINLDRLRFRYEITGDMPPWRPARAFDDGRKVYIEFPQGIAQGEAPPLFVVGPSGESELVNYRMKGRYYIVDQLFAAAELRLGEGPQQVVRISRTGVSGK</sequence>
<dbReference type="InterPro" id="IPR014142">
    <property type="entry name" value="TrbG_Ti"/>
</dbReference>